<dbReference type="Proteomes" id="UP000024329">
    <property type="component" value="Unassembled WGS sequence"/>
</dbReference>
<evidence type="ECO:0000256" key="1">
    <source>
        <dbReference type="SAM" id="MobiDB-lite"/>
    </source>
</evidence>
<dbReference type="STRING" id="158500.BES08_12290"/>
<keyword evidence="2" id="KW-0812">Transmembrane</keyword>
<evidence type="ECO:0000256" key="2">
    <source>
        <dbReference type="SAM" id="Phobius"/>
    </source>
</evidence>
<accession>A0A031JTD2</accession>
<dbReference type="RefSeq" id="WP_036527366.1">
    <property type="nucleotide sequence ID" value="NZ_JFYZ01000018.1"/>
</dbReference>
<protein>
    <submittedName>
        <fullName evidence="3">Uncharacterized protein</fullName>
    </submittedName>
</protein>
<organism evidence="3 4">
    <name type="scientific">Novosphingobium resinovorum</name>
    <dbReference type="NCBI Taxonomy" id="158500"/>
    <lineage>
        <taxon>Bacteria</taxon>
        <taxon>Pseudomonadati</taxon>
        <taxon>Pseudomonadota</taxon>
        <taxon>Alphaproteobacteria</taxon>
        <taxon>Sphingomonadales</taxon>
        <taxon>Sphingomonadaceae</taxon>
        <taxon>Novosphingobium</taxon>
    </lineage>
</organism>
<name>A0A031JTD2_9SPHN</name>
<comment type="caution">
    <text evidence="3">The sequence shown here is derived from an EMBL/GenBank/DDBJ whole genome shotgun (WGS) entry which is preliminary data.</text>
</comment>
<feature type="compositionally biased region" description="Polar residues" evidence="1">
    <location>
        <begin position="14"/>
        <end position="27"/>
    </location>
</feature>
<evidence type="ECO:0000313" key="4">
    <source>
        <dbReference type="Proteomes" id="UP000024329"/>
    </source>
</evidence>
<gene>
    <name evidence="3" type="ORF">BV97_03563</name>
</gene>
<feature type="region of interest" description="Disordered" evidence="1">
    <location>
        <begin position="1"/>
        <end position="41"/>
    </location>
</feature>
<keyword evidence="2" id="KW-0472">Membrane</keyword>
<dbReference type="EMBL" id="JFYZ01000018">
    <property type="protein sequence ID" value="EZP80149.1"/>
    <property type="molecule type" value="Genomic_DNA"/>
</dbReference>
<sequence length="93" mass="9399">MSSDRRPAKVRVVSASQGEGASAQENPGVNPGRRRGDRPDEDAEAVAAAVLAAPTRQGGSLLWVFGVLVLFLVGCAIGGALLVISGIASAESL</sequence>
<keyword evidence="2" id="KW-1133">Transmembrane helix</keyword>
<reference evidence="3 4" key="1">
    <citation type="submission" date="2014-03" db="EMBL/GenBank/DDBJ databases">
        <title>Whole genome sequence of Novosphingobium resinovorum KF1.</title>
        <authorList>
            <person name="Gan H.M."/>
            <person name="Gan H.Y."/>
            <person name="Chew T.H."/>
            <person name="Savka M.A."/>
        </authorList>
    </citation>
    <scope>NUCLEOTIDE SEQUENCE [LARGE SCALE GENOMIC DNA]</scope>
    <source>
        <strain evidence="3 4">KF1</strain>
    </source>
</reference>
<proteinExistence type="predicted"/>
<feature type="transmembrane region" description="Helical" evidence="2">
    <location>
        <begin position="61"/>
        <end position="88"/>
    </location>
</feature>
<dbReference type="PATRIC" id="fig|158500.4.peg.3635"/>
<dbReference type="AlphaFoldDB" id="A0A031JTD2"/>
<evidence type="ECO:0000313" key="3">
    <source>
        <dbReference type="EMBL" id="EZP80149.1"/>
    </source>
</evidence>